<evidence type="ECO:0000313" key="5">
    <source>
        <dbReference type="Proteomes" id="UP000078116"/>
    </source>
</evidence>
<dbReference type="EMBL" id="LXJZ01000198">
    <property type="protein sequence ID" value="OAJ54841.1"/>
    <property type="molecule type" value="Genomic_DNA"/>
</dbReference>
<dbReference type="Proteomes" id="UP000078116">
    <property type="component" value="Unassembled WGS sequence"/>
</dbReference>
<proteinExistence type="predicted"/>
<evidence type="ECO:0000313" key="2">
    <source>
        <dbReference type="EMBL" id="OAJ54841.1"/>
    </source>
</evidence>
<protein>
    <recommendedName>
        <fullName evidence="1">AB hydrolase-1 domain-containing protein</fullName>
    </recommendedName>
</protein>
<feature type="domain" description="AB hydrolase-1" evidence="1">
    <location>
        <begin position="22"/>
        <end position="245"/>
    </location>
</feature>
<evidence type="ECO:0000313" key="4">
    <source>
        <dbReference type="Proteomes" id="UP000077961"/>
    </source>
</evidence>
<dbReference type="Pfam" id="PF00561">
    <property type="entry name" value="Abhydrolase_1"/>
    <property type="match status" value="1"/>
</dbReference>
<dbReference type="Proteomes" id="UP000077961">
    <property type="component" value="Unassembled WGS sequence"/>
</dbReference>
<name>A0A1A9N6Q9_9BURK</name>
<accession>A0A1A9N6Q9</accession>
<dbReference type="STRING" id="1462993.A6V36_08340"/>
<evidence type="ECO:0000259" key="1">
    <source>
        <dbReference type="Pfam" id="PF00561"/>
    </source>
</evidence>
<dbReference type="PRINTS" id="PR00111">
    <property type="entry name" value="ABHYDROLASE"/>
</dbReference>
<dbReference type="InterPro" id="IPR000073">
    <property type="entry name" value="AB_hydrolase_1"/>
</dbReference>
<dbReference type="Gene3D" id="3.40.50.1820">
    <property type="entry name" value="alpha/beta hydrolase"/>
    <property type="match status" value="1"/>
</dbReference>
<dbReference type="AlphaFoldDB" id="A0A1A9N6Q9"/>
<comment type="caution">
    <text evidence="3">The sequence shown here is derived from an EMBL/GenBank/DDBJ whole genome shotgun (WGS) entry which is preliminary data.</text>
</comment>
<sequence>MPFFERDGIRFAYDEFGPSGAPVVVFSHGFLMDSDMFQPNIATLSNEFRCVVWDQRGFGATGAVTRKFSYWDSALDLIALLDHLEVASASLVGMSQGGFISMRAALLEPDRFRAIALISTRSDTDSEAVQQSFEELKAEWARNGAKNVAQNMSAFLFGPEYGASEWVRKWLNAGADHFEHPVNALVSRDDITPRLGEITHTSIVFHGLADPAISPECGKALAARLPNCKDLVLVDRAGHTPNLTHADIVNPPLRDFLLRYAR</sequence>
<dbReference type="SUPFAM" id="SSF53474">
    <property type="entry name" value="alpha/beta-Hydrolases"/>
    <property type="match status" value="1"/>
</dbReference>
<dbReference type="InterPro" id="IPR050266">
    <property type="entry name" value="AB_hydrolase_sf"/>
</dbReference>
<dbReference type="PANTHER" id="PTHR43798">
    <property type="entry name" value="MONOACYLGLYCEROL LIPASE"/>
    <property type="match status" value="1"/>
</dbReference>
<dbReference type="EMBL" id="LXKA01000221">
    <property type="protein sequence ID" value="OAJ61027.1"/>
    <property type="molecule type" value="Genomic_DNA"/>
</dbReference>
<keyword evidence="4" id="KW-1185">Reference proteome</keyword>
<gene>
    <name evidence="2" type="ORF">A6V36_08340</name>
    <name evidence="3" type="ORF">A6V37_02670</name>
</gene>
<evidence type="ECO:0000313" key="3">
    <source>
        <dbReference type="EMBL" id="OAJ61027.1"/>
    </source>
</evidence>
<reference evidence="4 5" key="1">
    <citation type="submission" date="2016-04" db="EMBL/GenBank/DDBJ databases">
        <title>Reclassification of Paraburkholderia panaciterrae (Farh et al. 2015) Dobritsa &amp; Samadpour 2016 as a later homotypic synonym of Paraburkholderia ginsengiterrae (Farh et al. 2015) Dobritsa &amp; Samadpour 2016.</title>
        <authorList>
            <person name="Dobritsa A.P."/>
            <person name="Kutumbaka K."/>
            <person name="Samadpour M."/>
        </authorList>
    </citation>
    <scope>NUCLEOTIDE SEQUENCE [LARGE SCALE GENOMIC DNA]</scope>
    <source>
        <strain evidence="3 5">DCY85</strain>
        <strain evidence="2 4">DCY85-1</strain>
    </source>
</reference>
<dbReference type="InterPro" id="IPR029058">
    <property type="entry name" value="AB_hydrolase_fold"/>
</dbReference>
<organism evidence="3 5">
    <name type="scientific">Paraburkholderia ginsengiterrae</name>
    <dbReference type="NCBI Taxonomy" id="1462993"/>
    <lineage>
        <taxon>Bacteria</taxon>
        <taxon>Pseudomonadati</taxon>
        <taxon>Pseudomonadota</taxon>
        <taxon>Betaproteobacteria</taxon>
        <taxon>Burkholderiales</taxon>
        <taxon>Burkholderiaceae</taxon>
        <taxon>Paraburkholderia</taxon>
    </lineage>
</organism>